<evidence type="ECO:0000313" key="3">
    <source>
        <dbReference type="Proteomes" id="UP001175226"/>
    </source>
</evidence>
<reference evidence="2" key="1">
    <citation type="submission" date="2023-06" db="EMBL/GenBank/DDBJ databases">
        <authorList>
            <consortium name="Lawrence Berkeley National Laboratory"/>
            <person name="Ahrendt S."/>
            <person name="Sahu N."/>
            <person name="Indic B."/>
            <person name="Wong-Bajracharya J."/>
            <person name="Merenyi Z."/>
            <person name="Ke H.-M."/>
            <person name="Monk M."/>
            <person name="Kocsube S."/>
            <person name="Drula E."/>
            <person name="Lipzen A."/>
            <person name="Balint B."/>
            <person name="Henrissat B."/>
            <person name="Andreopoulos B."/>
            <person name="Martin F.M."/>
            <person name="Harder C.B."/>
            <person name="Rigling D."/>
            <person name="Ford K.L."/>
            <person name="Foster G.D."/>
            <person name="Pangilinan J."/>
            <person name="Papanicolaou A."/>
            <person name="Barry K."/>
            <person name="LaButti K."/>
            <person name="Viragh M."/>
            <person name="Koriabine M."/>
            <person name="Yan M."/>
            <person name="Riley R."/>
            <person name="Champramary S."/>
            <person name="Plett K.L."/>
            <person name="Tsai I.J."/>
            <person name="Slot J."/>
            <person name="Sipos G."/>
            <person name="Plett J."/>
            <person name="Nagy L.G."/>
            <person name="Grigoriev I.V."/>
        </authorList>
    </citation>
    <scope>NUCLEOTIDE SEQUENCE</scope>
    <source>
        <strain evidence="2">FPL87.14</strain>
    </source>
</reference>
<feature type="region of interest" description="Disordered" evidence="1">
    <location>
        <begin position="37"/>
        <end position="79"/>
    </location>
</feature>
<proteinExistence type="predicted"/>
<accession>A0AA39J206</accession>
<protein>
    <submittedName>
        <fullName evidence="2">Uncharacterized protein</fullName>
    </submittedName>
</protein>
<comment type="caution">
    <text evidence="2">The sequence shown here is derived from an EMBL/GenBank/DDBJ whole genome shotgun (WGS) entry which is preliminary data.</text>
</comment>
<gene>
    <name evidence="2" type="ORF">EV421DRAFT_1845592</name>
</gene>
<evidence type="ECO:0000313" key="2">
    <source>
        <dbReference type="EMBL" id="KAK0433374.1"/>
    </source>
</evidence>
<keyword evidence="3" id="KW-1185">Reference proteome</keyword>
<dbReference type="AlphaFoldDB" id="A0AA39J206"/>
<sequence length="96" mass="11147">MSFRLKMSHTIERWYRTILDARIHLLRMAVPALRSLEWNDEPKKSNRTKTKLRNPGNSTDIVDERGYIDGGSAAKPTSLNRPLSTFECLRSVKRMD</sequence>
<organism evidence="2 3">
    <name type="scientific">Armillaria borealis</name>
    <dbReference type="NCBI Taxonomy" id="47425"/>
    <lineage>
        <taxon>Eukaryota</taxon>
        <taxon>Fungi</taxon>
        <taxon>Dikarya</taxon>
        <taxon>Basidiomycota</taxon>
        <taxon>Agaricomycotina</taxon>
        <taxon>Agaricomycetes</taxon>
        <taxon>Agaricomycetidae</taxon>
        <taxon>Agaricales</taxon>
        <taxon>Marasmiineae</taxon>
        <taxon>Physalacriaceae</taxon>
        <taxon>Armillaria</taxon>
    </lineage>
</organism>
<dbReference type="Proteomes" id="UP001175226">
    <property type="component" value="Unassembled WGS sequence"/>
</dbReference>
<dbReference type="EMBL" id="JAUEPT010000082">
    <property type="protein sequence ID" value="KAK0433374.1"/>
    <property type="molecule type" value="Genomic_DNA"/>
</dbReference>
<name>A0AA39J206_9AGAR</name>
<evidence type="ECO:0000256" key="1">
    <source>
        <dbReference type="SAM" id="MobiDB-lite"/>
    </source>
</evidence>